<name>A0A7Y9XE04_9ACTN</name>
<sequence length="143" mass="15732">MNADACGPIAGRETLTEWAREQGVRVRVACEDWESITYEAVSPGPDGTAVVQRYRCVLPPAMALRRLRLTYIVGLWHDVGGAACNHVRRVVPPVLSSADEAARHDVTLVAAALVEAERRAVCGATVDNLTVYTVQRAQYWRPF</sequence>
<organism evidence="1 2">
    <name type="scientific">Nocardiopsis sinuspersici</name>
    <dbReference type="NCBI Taxonomy" id="501010"/>
    <lineage>
        <taxon>Bacteria</taxon>
        <taxon>Bacillati</taxon>
        <taxon>Actinomycetota</taxon>
        <taxon>Actinomycetes</taxon>
        <taxon>Streptosporangiales</taxon>
        <taxon>Nocardiopsidaceae</taxon>
        <taxon>Nocardiopsis</taxon>
    </lineage>
</organism>
<evidence type="ECO:0000313" key="2">
    <source>
        <dbReference type="Proteomes" id="UP000584931"/>
    </source>
</evidence>
<dbReference type="EMBL" id="JACCHL010000001">
    <property type="protein sequence ID" value="NYH52595.1"/>
    <property type="molecule type" value="Genomic_DNA"/>
</dbReference>
<protein>
    <submittedName>
        <fullName evidence="1">Uncharacterized protein</fullName>
    </submittedName>
</protein>
<dbReference type="AlphaFoldDB" id="A0A7Y9XE04"/>
<proteinExistence type="predicted"/>
<gene>
    <name evidence="1" type="ORF">HNR06_002184</name>
</gene>
<comment type="caution">
    <text evidence="1">The sequence shown here is derived from an EMBL/GenBank/DDBJ whole genome shotgun (WGS) entry which is preliminary data.</text>
</comment>
<dbReference type="RefSeq" id="WP_179809956.1">
    <property type="nucleotide sequence ID" value="NZ_JACCHL010000001.1"/>
</dbReference>
<reference evidence="1 2" key="1">
    <citation type="submission" date="2020-07" db="EMBL/GenBank/DDBJ databases">
        <title>Sequencing the genomes of 1000 actinobacteria strains.</title>
        <authorList>
            <person name="Klenk H.-P."/>
        </authorList>
    </citation>
    <scope>NUCLEOTIDE SEQUENCE [LARGE SCALE GENOMIC DNA]</scope>
    <source>
        <strain evidence="1 2">DSM 45278</strain>
    </source>
</reference>
<accession>A0A7Y9XE04</accession>
<dbReference type="Proteomes" id="UP000584931">
    <property type="component" value="Unassembled WGS sequence"/>
</dbReference>
<evidence type="ECO:0000313" key="1">
    <source>
        <dbReference type="EMBL" id="NYH52595.1"/>
    </source>
</evidence>